<protein>
    <submittedName>
        <fullName evidence="1">Thiamine pyrophosphokinase</fullName>
        <ecNumber evidence="1">2.7.6.2</ecNumber>
    </submittedName>
</protein>
<dbReference type="EC" id="2.7.6.2" evidence="1"/>
<name>A0ACC2YN94_9PEZI</name>
<evidence type="ECO:0000313" key="1">
    <source>
        <dbReference type="EMBL" id="KAJ9636845.1"/>
    </source>
</evidence>
<gene>
    <name evidence="1" type="primary">THI80</name>
    <name evidence="1" type="ORF">H2199_007839</name>
</gene>
<keyword evidence="2" id="KW-1185">Reference proteome</keyword>
<keyword evidence="1" id="KW-0808">Transferase</keyword>
<accession>A0ACC2YN94</accession>
<evidence type="ECO:0000313" key="2">
    <source>
        <dbReference type="Proteomes" id="UP001172680"/>
    </source>
</evidence>
<reference evidence="1" key="1">
    <citation type="submission" date="2022-10" db="EMBL/GenBank/DDBJ databases">
        <title>Culturing micro-colonial fungi from biological soil crusts in the Mojave desert and describing Neophaeococcomyces mojavensis, and introducing the new genera and species Taxawa tesnikishii.</title>
        <authorList>
            <person name="Kurbessoian T."/>
            <person name="Stajich J.E."/>
        </authorList>
    </citation>
    <scope>NUCLEOTIDE SEQUENCE</scope>
    <source>
        <strain evidence="1">JES_115</strain>
    </source>
</reference>
<dbReference type="EMBL" id="JAPDRP010000024">
    <property type="protein sequence ID" value="KAJ9636845.1"/>
    <property type="molecule type" value="Genomic_DNA"/>
</dbReference>
<dbReference type="Proteomes" id="UP001172680">
    <property type="component" value="Unassembled WGS sequence"/>
</dbReference>
<comment type="caution">
    <text evidence="1">The sequence shown here is derived from an EMBL/GenBank/DDBJ whole genome shotgun (WGS) entry which is preliminary data.</text>
</comment>
<proteinExistence type="predicted"/>
<organism evidence="1 2">
    <name type="scientific">Coniosporium tulheliwenetii</name>
    <dbReference type="NCBI Taxonomy" id="3383036"/>
    <lineage>
        <taxon>Eukaryota</taxon>
        <taxon>Fungi</taxon>
        <taxon>Dikarya</taxon>
        <taxon>Ascomycota</taxon>
        <taxon>Pezizomycotina</taxon>
        <taxon>Dothideomycetes</taxon>
        <taxon>Dothideomycetes incertae sedis</taxon>
        <taxon>Coniosporium</taxon>
    </lineage>
</organism>
<sequence length="393" mass="43878">MAKQRRPLQDSSSSANRRLPFTLSKPVSPPPISRRKARAKLSSSNDGTKIATLRRGMTIVLADDDKENVQPPSKEPGKDQSGRTEVVLGSGHVVDAKDAVMSEQENSDVHPVLRRGMTCVLSEEDLKSACVNYKAVMTERPHWGKTLNAPSGGLSKTSKPSLIILNQPIADFETFKRLWKHAEYRLCADGGANRLYDMFEGSRATMREQHLPSIIHGDLDSLRQDVQDYYRTKGVIISKDPDQYSTDFRKAMHKVLEQGLSAPRRDIIILGTLAGRVDQGLGLLHEILREHDEHRDVRLWLVSESNISFLLQPGRNSIHVPLAAGYFTKNVGIIPINGPAVITTSGLEWDVKDWKTKMGYQVSTSNHIVKDTVEVTTDEIVLFTVERTAELPR</sequence>